<dbReference type="OrthoDB" id="9781481at2"/>
<feature type="compositionally biased region" description="Basic and acidic residues" evidence="1">
    <location>
        <begin position="215"/>
        <end position="225"/>
    </location>
</feature>
<gene>
    <name evidence="3" type="ORF">ACMU_17675</name>
</gene>
<protein>
    <recommendedName>
        <fullName evidence="2">Restriction endonuclease type IV Mrr domain-containing protein</fullName>
    </recommendedName>
</protein>
<dbReference type="Proteomes" id="UP000026249">
    <property type="component" value="Unassembled WGS sequence"/>
</dbReference>
<keyword evidence="4" id="KW-1185">Reference proteome</keyword>
<feature type="region of interest" description="Disordered" evidence="1">
    <location>
        <begin position="190"/>
        <end position="225"/>
    </location>
</feature>
<dbReference type="InterPro" id="IPR011335">
    <property type="entry name" value="Restrct_endonuc-II-like"/>
</dbReference>
<dbReference type="EMBL" id="JFKE01000007">
    <property type="protein sequence ID" value="KAJ54537.1"/>
    <property type="molecule type" value="Genomic_DNA"/>
</dbReference>
<evidence type="ECO:0000256" key="1">
    <source>
        <dbReference type="SAM" id="MobiDB-lite"/>
    </source>
</evidence>
<dbReference type="STRING" id="1454373.ACMU_17675"/>
<dbReference type="InterPro" id="IPR007560">
    <property type="entry name" value="Restrct_endonuc_IV_Mrr"/>
</dbReference>
<name>A0A037ZEH4_9RHOB</name>
<reference evidence="3 4" key="1">
    <citation type="submission" date="2014-03" db="EMBL/GenBank/DDBJ databases">
        <title>Draft Genome Sequence of Actibacterium mucosum KCTC 23349, a Marine Alphaproteobacterium with Complex Ionic Requirements Isolated from Mediterranean Seawater at Malvarrosa Beach, Valencia, Spain.</title>
        <authorList>
            <person name="Arahal D.R."/>
            <person name="Shao Z."/>
            <person name="Lai Q."/>
            <person name="Pujalte M.J."/>
        </authorList>
    </citation>
    <scope>NUCLEOTIDE SEQUENCE [LARGE SCALE GENOMIC DNA]</scope>
    <source>
        <strain evidence="3 4">KCTC 23349</strain>
    </source>
</reference>
<dbReference type="InterPro" id="IPR011856">
    <property type="entry name" value="tRNA_endonuc-like_dom_sf"/>
</dbReference>
<dbReference type="InterPro" id="IPR052906">
    <property type="entry name" value="Type_IV_Methyl-Rstrct_Enzyme"/>
</dbReference>
<evidence type="ECO:0000313" key="3">
    <source>
        <dbReference type="EMBL" id="KAJ54537.1"/>
    </source>
</evidence>
<evidence type="ECO:0000259" key="2">
    <source>
        <dbReference type="Pfam" id="PF04471"/>
    </source>
</evidence>
<dbReference type="PANTHER" id="PTHR30015">
    <property type="entry name" value="MRR RESTRICTION SYSTEM PROTEIN"/>
    <property type="match status" value="1"/>
</dbReference>
<comment type="caution">
    <text evidence="3">The sequence shown here is derived from an EMBL/GenBank/DDBJ whole genome shotgun (WGS) entry which is preliminary data.</text>
</comment>
<evidence type="ECO:0000313" key="4">
    <source>
        <dbReference type="Proteomes" id="UP000026249"/>
    </source>
</evidence>
<dbReference type="GO" id="GO:0003677">
    <property type="term" value="F:DNA binding"/>
    <property type="evidence" value="ECO:0007669"/>
    <property type="project" value="InterPro"/>
</dbReference>
<dbReference type="AlphaFoldDB" id="A0A037ZEH4"/>
<dbReference type="SUPFAM" id="SSF52980">
    <property type="entry name" value="Restriction endonuclease-like"/>
    <property type="match status" value="1"/>
</dbReference>
<sequence>MFGYEASFSLSLMTKWPRFIVQGETRVTRNQYGEITRVYVPITHSELKLFKEISGADEYTLQKKLDQLLVGWDKKYQAHLNKLNVESGKESAGALVDDANARIHELERILQATLGVDDSVDWENLIATHSFKPSQFDKPKPAAPTVPPEPELLIPDFDAPEYRVPSFAELRITFVQWLLGQAQKKRQEAKALHDEEVKRRQEEHEAQAANLKASHRAEVEEHREERERLQAAHRRRVEKWQDERAAWEEEQKILETQELDRVHAHNQQIYSLKEQWLQGETQAVVEHACLVLDASHYPEWFQGSYRFNYDPSAKLGMVEFLLPDPTVVELPKSARFLPKTGEITTTNIAKTEQKRLYDELCYQVALRTVHELFEADAPENLKSILFNGVVDQINPATGKEERPTILSGMFERDAFLDVDLSRVEPKACFKSFKGVSAASLIGLAPVAPIMEISREDQRFIEGRDIASDVGAQMNLAAMDWDEFEHLVREIFGKEFEVRGGEVKVTQSSSDGGVDAIAFDPDPISGGKIVIQAKRYTRTVGVSAVRDLYGTVMNEGAGKGILVTTADYGPDAYKFAADKPLTLLNGANLLFMLEKHGVSASIDIAAARKELGLGANP</sequence>
<dbReference type="GO" id="GO:0009307">
    <property type="term" value="P:DNA restriction-modification system"/>
    <property type="evidence" value="ECO:0007669"/>
    <property type="project" value="InterPro"/>
</dbReference>
<dbReference type="PANTHER" id="PTHR30015:SF7">
    <property type="entry name" value="TYPE IV METHYL-DIRECTED RESTRICTION ENZYME ECOKMRR"/>
    <property type="match status" value="1"/>
</dbReference>
<proteinExistence type="predicted"/>
<dbReference type="GO" id="GO:0015666">
    <property type="term" value="F:restriction endodeoxyribonuclease activity"/>
    <property type="evidence" value="ECO:0007669"/>
    <property type="project" value="TreeGrafter"/>
</dbReference>
<dbReference type="RefSeq" id="WP_051588384.1">
    <property type="nucleotide sequence ID" value="NZ_JFKE01000007.1"/>
</dbReference>
<organism evidence="3 4">
    <name type="scientific">Actibacterium mucosum KCTC 23349</name>
    <dbReference type="NCBI Taxonomy" id="1454373"/>
    <lineage>
        <taxon>Bacteria</taxon>
        <taxon>Pseudomonadati</taxon>
        <taxon>Pseudomonadota</taxon>
        <taxon>Alphaproteobacteria</taxon>
        <taxon>Rhodobacterales</taxon>
        <taxon>Roseobacteraceae</taxon>
        <taxon>Actibacterium</taxon>
    </lineage>
</organism>
<dbReference type="Gene3D" id="3.40.1350.10">
    <property type="match status" value="1"/>
</dbReference>
<feature type="domain" description="Restriction endonuclease type IV Mrr" evidence="2">
    <location>
        <begin position="476"/>
        <end position="591"/>
    </location>
</feature>
<accession>A0A037ZEH4</accession>
<dbReference type="Pfam" id="PF04471">
    <property type="entry name" value="Mrr_cat"/>
    <property type="match status" value="1"/>
</dbReference>
<feature type="compositionally biased region" description="Basic and acidic residues" evidence="1">
    <location>
        <begin position="190"/>
        <end position="206"/>
    </location>
</feature>